<dbReference type="EMBL" id="MBTG01000001">
    <property type="protein sequence ID" value="OPH61715.1"/>
    <property type="molecule type" value="Genomic_DNA"/>
</dbReference>
<reference evidence="2" key="1">
    <citation type="submission" date="2016-07" db="EMBL/GenBank/DDBJ databases">
        <authorList>
            <person name="Florea S."/>
            <person name="Webb J.S."/>
            <person name="Jaromczyk J."/>
            <person name="Schardl C.L."/>
        </authorList>
    </citation>
    <scope>NUCLEOTIDE SEQUENCE [LARGE SCALE GENOMIC DNA]</scope>
    <source>
        <strain evidence="2">CY1</strain>
    </source>
</reference>
<dbReference type="AlphaFoldDB" id="A0A1V4HT18"/>
<dbReference type="OrthoDB" id="2666153at2"/>
<organism evidence="1 2">
    <name type="scientific">Paenibacillus ferrarius</name>
    <dbReference type="NCBI Taxonomy" id="1469647"/>
    <lineage>
        <taxon>Bacteria</taxon>
        <taxon>Bacillati</taxon>
        <taxon>Bacillota</taxon>
        <taxon>Bacilli</taxon>
        <taxon>Bacillales</taxon>
        <taxon>Paenibacillaceae</taxon>
        <taxon>Paenibacillus</taxon>
    </lineage>
</organism>
<dbReference type="STRING" id="1469647.BC351_00285"/>
<sequence length="63" mass="7347">MKAKIYGHEVEGTPDEIAIFKQTLDEQQAKLTKPKTYEYSFYPPVYIGTPLNWTQITCNTDYK</sequence>
<comment type="caution">
    <text evidence="1">The sequence shown here is derived from an EMBL/GenBank/DDBJ whole genome shotgun (WGS) entry which is preliminary data.</text>
</comment>
<dbReference type="RefSeq" id="WP_079408711.1">
    <property type="nucleotide sequence ID" value="NZ_MBTG01000001.1"/>
</dbReference>
<dbReference type="Proteomes" id="UP000190626">
    <property type="component" value="Unassembled WGS sequence"/>
</dbReference>
<protein>
    <submittedName>
        <fullName evidence="1">Uncharacterized protein</fullName>
    </submittedName>
</protein>
<proteinExistence type="predicted"/>
<name>A0A1V4HT18_9BACL</name>
<accession>A0A1V4HT18</accession>
<gene>
    <name evidence="1" type="ORF">BC351_00285</name>
</gene>
<evidence type="ECO:0000313" key="2">
    <source>
        <dbReference type="Proteomes" id="UP000190626"/>
    </source>
</evidence>
<evidence type="ECO:0000313" key="1">
    <source>
        <dbReference type="EMBL" id="OPH61715.1"/>
    </source>
</evidence>
<keyword evidence="2" id="KW-1185">Reference proteome</keyword>